<keyword evidence="2" id="KW-1185">Reference proteome</keyword>
<accession>A0A7Z0N7D6</accession>
<gene>
    <name evidence="1" type="ORF">HZU72_10120</name>
</gene>
<dbReference type="EMBL" id="JACCGK010000007">
    <property type="protein sequence ID" value="NYT72783.1"/>
    <property type="molecule type" value="Genomic_DNA"/>
</dbReference>
<comment type="caution">
    <text evidence="1">The sequence shown here is derived from an EMBL/GenBank/DDBJ whole genome shotgun (WGS) entry which is preliminary data.</text>
</comment>
<sequence>MTASSDKLRGSVISQVDLLTPVGESEWEMLGEAPRYTLKELLAQCDANASEMEAVSEWQRMKPTGREQ</sequence>
<name>A0A7Z0N7D6_9GAMM</name>
<organism evidence="1 2">
    <name type="scientific">Vreelandella sedimenti</name>
    <dbReference type="NCBI Taxonomy" id="2729618"/>
    <lineage>
        <taxon>Bacteria</taxon>
        <taxon>Pseudomonadati</taxon>
        <taxon>Pseudomonadota</taxon>
        <taxon>Gammaproteobacteria</taxon>
        <taxon>Oceanospirillales</taxon>
        <taxon>Halomonadaceae</taxon>
        <taxon>Vreelandella</taxon>
    </lineage>
</organism>
<reference evidence="1 2" key="1">
    <citation type="submission" date="2020-07" db="EMBL/GenBank/DDBJ databases">
        <title>Halomonas sp. QX-2 draft genome sequence.</title>
        <authorList>
            <person name="Qiu X."/>
        </authorList>
    </citation>
    <scope>NUCLEOTIDE SEQUENCE [LARGE SCALE GENOMIC DNA]</scope>
    <source>
        <strain evidence="1 2">QX-2</strain>
    </source>
</reference>
<proteinExistence type="predicted"/>
<protein>
    <submittedName>
        <fullName evidence="1">PbsX family transcriptional regulator</fullName>
    </submittedName>
</protein>
<evidence type="ECO:0000313" key="1">
    <source>
        <dbReference type="EMBL" id="NYT72783.1"/>
    </source>
</evidence>
<evidence type="ECO:0000313" key="2">
    <source>
        <dbReference type="Proteomes" id="UP000520876"/>
    </source>
</evidence>
<dbReference type="RefSeq" id="WP_180091677.1">
    <property type="nucleotide sequence ID" value="NZ_CAXAZJ010000023.1"/>
</dbReference>
<dbReference type="AlphaFoldDB" id="A0A7Z0N7D6"/>
<dbReference type="Proteomes" id="UP000520876">
    <property type="component" value="Unassembled WGS sequence"/>
</dbReference>